<feature type="transmembrane region" description="Helical" evidence="2">
    <location>
        <begin position="166"/>
        <end position="185"/>
    </location>
</feature>
<evidence type="ECO:0008006" key="5">
    <source>
        <dbReference type="Google" id="ProtNLM"/>
    </source>
</evidence>
<evidence type="ECO:0000313" key="4">
    <source>
        <dbReference type="Proteomes" id="UP001281410"/>
    </source>
</evidence>
<feature type="region of interest" description="Disordered" evidence="1">
    <location>
        <begin position="69"/>
        <end position="133"/>
    </location>
</feature>
<dbReference type="PANTHER" id="PTHR36347:SF1">
    <property type="entry name" value="EXPRESSED PROTEIN"/>
    <property type="match status" value="1"/>
</dbReference>
<evidence type="ECO:0000313" key="3">
    <source>
        <dbReference type="EMBL" id="KAK3224291.1"/>
    </source>
</evidence>
<dbReference type="AlphaFoldDB" id="A0AAE0AU13"/>
<keyword evidence="2" id="KW-0472">Membrane</keyword>
<dbReference type="PANTHER" id="PTHR36347">
    <property type="entry name" value="EXPRESSED PROTEIN"/>
    <property type="match status" value="1"/>
</dbReference>
<keyword evidence="2" id="KW-0812">Transmembrane</keyword>
<name>A0AAE0AU13_9ROSI</name>
<feature type="compositionally biased region" description="Basic and acidic residues" evidence="1">
    <location>
        <begin position="114"/>
        <end position="124"/>
    </location>
</feature>
<accession>A0AAE0AU13</accession>
<evidence type="ECO:0000256" key="1">
    <source>
        <dbReference type="SAM" id="MobiDB-lite"/>
    </source>
</evidence>
<comment type="caution">
    <text evidence="3">The sequence shown here is derived from an EMBL/GenBank/DDBJ whole genome shotgun (WGS) entry which is preliminary data.</text>
</comment>
<sequence length="206" mass="22823">MQHHHIQPFCVTKLKAMNTNILQTLVSKSPPSTILINPPKLSTTTTAPQSQNLLKLSCYCGRSLRISPINSSTSSSSSNTSSDGNDAPQPVPPPITPPNPVEIRFRRRSRRQRQRSEEGARDNKQSLQASAAATKVTKKWEDMNLTEKAIELYVGEKGALFWLNKFAYASIFIMIGAWIMFRFVGPALNLYQLDSAPLPPSSIIKG</sequence>
<organism evidence="3 4">
    <name type="scientific">Dipteronia sinensis</name>
    <dbReference type="NCBI Taxonomy" id="43782"/>
    <lineage>
        <taxon>Eukaryota</taxon>
        <taxon>Viridiplantae</taxon>
        <taxon>Streptophyta</taxon>
        <taxon>Embryophyta</taxon>
        <taxon>Tracheophyta</taxon>
        <taxon>Spermatophyta</taxon>
        <taxon>Magnoliopsida</taxon>
        <taxon>eudicotyledons</taxon>
        <taxon>Gunneridae</taxon>
        <taxon>Pentapetalae</taxon>
        <taxon>rosids</taxon>
        <taxon>malvids</taxon>
        <taxon>Sapindales</taxon>
        <taxon>Sapindaceae</taxon>
        <taxon>Hippocastanoideae</taxon>
        <taxon>Acereae</taxon>
        <taxon>Dipteronia</taxon>
    </lineage>
</organism>
<feature type="compositionally biased region" description="Pro residues" evidence="1">
    <location>
        <begin position="89"/>
        <end position="100"/>
    </location>
</feature>
<feature type="compositionally biased region" description="Low complexity" evidence="1">
    <location>
        <begin position="70"/>
        <end position="82"/>
    </location>
</feature>
<proteinExistence type="predicted"/>
<keyword evidence="4" id="KW-1185">Reference proteome</keyword>
<dbReference type="GO" id="GO:0009507">
    <property type="term" value="C:chloroplast"/>
    <property type="evidence" value="ECO:0007669"/>
    <property type="project" value="TreeGrafter"/>
</dbReference>
<dbReference type="Proteomes" id="UP001281410">
    <property type="component" value="Unassembled WGS sequence"/>
</dbReference>
<protein>
    <recommendedName>
        <fullName evidence="5">Transmembrane protein</fullName>
    </recommendedName>
</protein>
<dbReference type="EMBL" id="JANJYJ010000003">
    <property type="protein sequence ID" value="KAK3224291.1"/>
    <property type="molecule type" value="Genomic_DNA"/>
</dbReference>
<gene>
    <name evidence="3" type="ORF">Dsin_011316</name>
</gene>
<keyword evidence="2" id="KW-1133">Transmembrane helix</keyword>
<evidence type="ECO:0000256" key="2">
    <source>
        <dbReference type="SAM" id="Phobius"/>
    </source>
</evidence>
<reference evidence="3" key="1">
    <citation type="journal article" date="2023" name="Plant J.">
        <title>Genome sequences and population genomics provide insights into the demographic history, inbreeding, and mutation load of two 'living fossil' tree species of Dipteronia.</title>
        <authorList>
            <person name="Feng Y."/>
            <person name="Comes H.P."/>
            <person name="Chen J."/>
            <person name="Zhu S."/>
            <person name="Lu R."/>
            <person name="Zhang X."/>
            <person name="Li P."/>
            <person name="Qiu J."/>
            <person name="Olsen K.M."/>
            <person name="Qiu Y."/>
        </authorList>
    </citation>
    <scope>NUCLEOTIDE SEQUENCE</scope>
    <source>
        <strain evidence="3">NBL</strain>
    </source>
</reference>